<evidence type="ECO:0000259" key="1">
    <source>
        <dbReference type="Pfam" id="PF01841"/>
    </source>
</evidence>
<feature type="domain" description="DUF3857" evidence="2">
    <location>
        <begin position="60"/>
        <end position="216"/>
    </location>
</feature>
<dbReference type="InterPro" id="IPR038765">
    <property type="entry name" value="Papain-like_cys_pep_sf"/>
</dbReference>
<dbReference type="Gene3D" id="3.10.620.30">
    <property type="match status" value="1"/>
</dbReference>
<dbReference type="RefSeq" id="WP_119989318.1">
    <property type="nucleotide sequence ID" value="NZ_CP032489.1"/>
</dbReference>
<dbReference type="OrthoDB" id="8595007at2"/>
<dbReference type="Proteomes" id="UP000266118">
    <property type="component" value="Chromosome"/>
</dbReference>
<protein>
    <submittedName>
        <fullName evidence="3">DUF3857 domain-containing protein</fullName>
    </submittedName>
</protein>
<keyword evidence="4" id="KW-1185">Reference proteome</keyword>
<dbReference type="Pfam" id="PF01841">
    <property type="entry name" value="Transglut_core"/>
    <property type="match status" value="1"/>
</dbReference>
<feature type="domain" description="Transglutaminase-like" evidence="1">
    <location>
        <begin position="278"/>
        <end position="377"/>
    </location>
</feature>
<dbReference type="Gene3D" id="2.60.40.3140">
    <property type="match status" value="1"/>
</dbReference>
<dbReference type="InterPro" id="IPR002931">
    <property type="entry name" value="Transglutaminase-like"/>
</dbReference>
<name>A0A386HRM0_9BACT</name>
<sequence>MASKNKYLYFVFFLIILSINNKSFAQSLKYGTNQIPDSLRNNANSVRREKTKQFIVTGFGTATLNEHEVITVLNSKAKNNLVFMRYSDKFRKLENANIIVYDSNGVKINSYSQKEMSISGYGEGLVDDGRYTYFVVTAVNYPITVELNATTKFKGILRYPYEIFQDKDQSVQSSTTIITLPKSFGFRYKELNGKFQFSRIDQGVNETYKWEVKNLPVKNIEYNAGPAYLYLPIVLYTANKFEMDNNPGDLSSWKNYGRWYYDLTGNANTLSAEDQDFYKNLVQDKNSTLEKAKAIYDYMQENMRYVSIQLGIGGLKPFPASFVNTRKYGDCKALSNYMQAALSAVGIKSYVALTNGGTPFWPIFNSFPMEAFNHVILCIPQQKDSIWLECTSNNTDFGVLGAFTENHQSLLITENGGQLVRAPQTKKDENIKISKNIIHLNEDGSALVNCSFENTGEFKQEAIANLFQQRLQDIKDYFLGNLKFKTGIDSIEVKEGRKHQIPYPVNTNFYYSQYPDFLTGSKFFISSRPYRIFTEDIRQMKNRTQDFYFKYPYTIIDTSVLKYPKGFTVEQLPSGLRESKPFASYMSEYILDTAKNEISVITQFSIKQIIVKNKDYEELESFAEKVYADMRQKLVLDNNAL</sequence>
<evidence type="ECO:0000313" key="4">
    <source>
        <dbReference type="Proteomes" id="UP000266118"/>
    </source>
</evidence>
<gene>
    <name evidence="3" type="ORF">D6B99_13380</name>
</gene>
<dbReference type="KEGG" id="ark:D6B99_13380"/>
<dbReference type="AlphaFoldDB" id="A0A386HRM0"/>
<dbReference type="Pfam" id="PF12969">
    <property type="entry name" value="DUF3857"/>
    <property type="match status" value="1"/>
</dbReference>
<proteinExistence type="predicted"/>
<reference evidence="3 4" key="1">
    <citation type="submission" date="2018-09" db="EMBL/GenBank/DDBJ databases">
        <title>Arachidicoccus sp. nov., a bacterium isolated from soil.</title>
        <authorList>
            <person name="Weon H.-Y."/>
            <person name="Kwon S.-W."/>
            <person name="Lee S.A."/>
        </authorList>
    </citation>
    <scope>NUCLEOTIDE SEQUENCE [LARGE SCALE GENOMIC DNA]</scope>
    <source>
        <strain evidence="3 4">KIS59-12</strain>
    </source>
</reference>
<dbReference type="Gene3D" id="2.60.120.1130">
    <property type="match status" value="1"/>
</dbReference>
<dbReference type="InterPro" id="IPR024618">
    <property type="entry name" value="DUF3857"/>
</dbReference>
<evidence type="ECO:0000259" key="2">
    <source>
        <dbReference type="Pfam" id="PF12969"/>
    </source>
</evidence>
<dbReference type="SUPFAM" id="SSF54001">
    <property type="entry name" value="Cysteine proteinases"/>
    <property type="match status" value="1"/>
</dbReference>
<accession>A0A386HRM0</accession>
<organism evidence="3 4">
    <name type="scientific">Arachidicoccus soli</name>
    <dbReference type="NCBI Taxonomy" id="2341117"/>
    <lineage>
        <taxon>Bacteria</taxon>
        <taxon>Pseudomonadati</taxon>
        <taxon>Bacteroidota</taxon>
        <taxon>Chitinophagia</taxon>
        <taxon>Chitinophagales</taxon>
        <taxon>Chitinophagaceae</taxon>
        <taxon>Arachidicoccus</taxon>
    </lineage>
</organism>
<evidence type="ECO:0000313" key="3">
    <source>
        <dbReference type="EMBL" id="AYD48505.1"/>
    </source>
</evidence>
<dbReference type="EMBL" id="CP032489">
    <property type="protein sequence ID" value="AYD48505.1"/>
    <property type="molecule type" value="Genomic_DNA"/>
</dbReference>